<dbReference type="AlphaFoldDB" id="A0AAD8V280"/>
<dbReference type="RefSeq" id="XP_060413104.1">
    <property type="nucleotide sequence ID" value="XM_060551745.1"/>
</dbReference>
<evidence type="ECO:0000313" key="4">
    <source>
        <dbReference type="Proteomes" id="UP001230504"/>
    </source>
</evidence>
<accession>A0AAD8V280</accession>
<keyword evidence="1" id="KW-0175">Coiled coil</keyword>
<feature type="compositionally biased region" description="Polar residues" evidence="2">
    <location>
        <begin position="244"/>
        <end position="258"/>
    </location>
</feature>
<dbReference type="Proteomes" id="UP001230504">
    <property type="component" value="Unassembled WGS sequence"/>
</dbReference>
<keyword evidence="4" id="KW-1185">Reference proteome</keyword>
<dbReference type="EMBL" id="JAHLJV010000038">
    <property type="protein sequence ID" value="KAK1586146.1"/>
    <property type="molecule type" value="Genomic_DNA"/>
</dbReference>
<name>A0AAD8V280_9PEZI</name>
<feature type="compositionally biased region" description="Polar residues" evidence="2">
    <location>
        <begin position="76"/>
        <end position="95"/>
    </location>
</feature>
<sequence length="310" mass="34881">MSSYATTMQSHDDLAALFSRNLTFNPEVQSQVQSPKPEAELKQTPDPAPTNAAPTPAPIIYSITQHYTHSAHIARQPQSQNVPIQRPSSEPPQTEQLTPEIVLSQHGVDPSVLSPSQIQLFRISEEPQQLRLIEIWRAAPPTSRTENPSLAWTSTTLEQEEQLAKLRYERLEAEKQQQQQNAVMSLDGTPVQSDDSRWLANSISHQVEPYMMSGYEEMMRREYEREQVDAPPAATTLIVVPSSAAVTSQPPTPSTRASAMTGPGSRRFRCRCKWRISTAPSSIMVARQVTWRPWKFCKRTLCAHQIHFSA</sequence>
<gene>
    <name evidence="3" type="ORF">LY79DRAFT_240959</name>
</gene>
<proteinExistence type="predicted"/>
<feature type="coiled-coil region" evidence="1">
    <location>
        <begin position="154"/>
        <end position="181"/>
    </location>
</feature>
<dbReference type="GeneID" id="85435985"/>
<feature type="region of interest" description="Disordered" evidence="2">
    <location>
        <begin position="243"/>
        <end position="265"/>
    </location>
</feature>
<evidence type="ECO:0000313" key="3">
    <source>
        <dbReference type="EMBL" id="KAK1586146.1"/>
    </source>
</evidence>
<evidence type="ECO:0000256" key="2">
    <source>
        <dbReference type="SAM" id="MobiDB-lite"/>
    </source>
</evidence>
<protein>
    <submittedName>
        <fullName evidence="3">Uncharacterized protein</fullName>
    </submittedName>
</protein>
<evidence type="ECO:0000256" key="1">
    <source>
        <dbReference type="SAM" id="Coils"/>
    </source>
</evidence>
<organism evidence="3 4">
    <name type="scientific">Colletotrichum navitas</name>
    <dbReference type="NCBI Taxonomy" id="681940"/>
    <lineage>
        <taxon>Eukaryota</taxon>
        <taxon>Fungi</taxon>
        <taxon>Dikarya</taxon>
        <taxon>Ascomycota</taxon>
        <taxon>Pezizomycotina</taxon>
        <taxon>Sordariomycetes</taxon>
        <taxon>Hypocreomycetidae</taxon>
        <taxon>Glomerellales</taxon>
        <taxon>Glomerellaceae</taxon>
        <taxon>Colletotrichum</taxon>
        <taxon>Colletotrichum graminicola species complex</taxon>
    </lineage>
</organism>
<feature type="region of interest" description="Disordered" evidence="2">
    <location>
        <begin position="27"/>
        <end position="56"/>
    </location>
</feature>
<feature type="region of interest" description="Disordered" evidence="2">
    <location>
        <begin position="68"/>
        <end position="95"/>
    </location>
</feature>
<comment type="caution">
    <text evidence="3">The sequence shown here is derived from an EMBL/GenBank/DDBJ whole genome shotgun (WGS) entry which is preliminary data.</text>
</comment>
<reference evidence="3" key="1">
    <citation type="submission" date="2021-06" db="EMBL/GenBank/DDBJ databases">
        <title>Comparative genomics, transcriptomics and evolutionary studies reveal genomic signatures of adaptation to plant cell wall in hemibiotrophic fungi.</title>
        <authorList>
            <consortium name="DOE Joint Genome Institute"/>
            <person name="Baroncelli R."/>
            <person name="Diaz J.F."/>
            <person name="Benocci T."/>
            <person name="Peng M."/>
            <person name="Battaglia E."/>
            <person name="Haridas S."/>
            <person name="Andreopoulos W."/>
            <person name="Labutti K."/>
            <person name="Pangilinan J."/>
            <person name="Floch G.L."/>
            <person name="Makela M.R."/>
            <person name="Henrissat B."/>
            <person name="Grigoriev I.V."/>
            <person name="Crouch J.A."/>
            <person name="De Vries R.P."/>
            <person name="Sukno S.A."/>
            <person name="Thon M.R."/>
        </authorList>
    </citation>
    <scope>NUCLEOTIDE SEQUENCE</scope>
    <source>
        <strain evidence="3">CBS 125086</strain>
    </source>
</reference>